<feature type="transmembrane region" description="Helical" evidence="1">
    <location>
        <begin position="69"/>
        <end position="87"/>
    </location>
</feature>
<feature type="transmembrane region" description="Helical" evidence="1">
    <location>
        <begin position="6"/>
        <end position="24"/>
    </location>
</feature>
<organism evidence="2">
    <name type="scientific">viral metagenome</name>
    <dbReference type="NCBI Taxonomy" id="1070528"/>
    <lineage>
        <taxon>unclassified sequences</taxon>
        <taxon>metagenomes</taxon>
        <taxon>organismal metagenomes</taxon>
    </lineage>
</organism>
<evidence type="ECO:0008006" key="3">
    <source>
        <dbReference type="Google" id="ProtNLM"/>
    </source>
</evidence>
<evidence type="ECO:0000256" key="1">
    <source>
        <dbReference type="SAM" id="Phobius"/>
    </source>
</evidence>
<protein>
    <recommendedName>
        <fullName evidence="3">DUF2177 family protein</fullName>
    </recommendedName>
</protein>
<keyword evidence="1" id="KW-0812">Transmembrane</keyword>
<reference evidence="2" key="1">
    <citation type="journal article" date="2020" name="Nature">
        <title>Giant virus diversity and host interactions through global metagenomics.</title>
        <authorList>
            <person name="Schulz F."/>
            <person name="Roux S."/>
            <person name="Paez-Espino D."/>
            <person name="Jungbluth S."/>
            <person name="Walsh D.A."/>
            <person name="Denef V.J."/>
            <person name="McMahon K.D."/>
            <person name="Konstantinidis K.T."/>
            <person name="Eloe-Fadrosh E.A."/>
            <person name="Kyrpides N.C."/>
            <person name="Woyke T."/>
        </authorList>
    </citation>
    <scope>NUCLEOTIDE SEQUENCE</scope>
    <source>
        <strain evidence="2">GVMAG-M-3300010157-4</strain>
    </source>
</reference>
<name>A0A6C0B7D5_9ZZZZ</name>
<dbReference type="AlphaFoldDB" id="A0A6C0B7D5"/>
<dbReference type="InterPro" id="IPR018687">
    <property type="entry name" value="DUF2177_membr"/>
</dbReference>
<sequence>MSVFFTIMLVMLVMLALDSVYLYLTKSIFGQLVAKIQRTALELKLVGAVVVYILLAVGLYVFIVEPRKPLWQAALLGLVIYGVYDFTNYAVFKKYDLSVAIMDMVWGSVLLTATTYIVRKLV</sequence>
<evidence type="ECO:0000313" key="2">
    <source>
        <dbReference type="EMBL" id="QHS87383.1"/>
    </source>
</evidence>
<proteinExistence type="predicted"/>
<feature type="transmembrane region" description="Helical" evidence="1">
    <location>
        <begin position="99"/>
        <end position="118"/>
    </location>
</feature>
<keyword evidence="1" id="KW-1133">Transmembrane helix</keyword>
<feature type="transmembrane region" description="Helical" evidence="1">
    <location>
        <begin position="45"/>
        <end position="63"/>
    </location>
</feature>
<dbReference type="Pfam" id="PF09945">
    <property type="entry name" value="DUF2177"/>
    <property type="match status" value="1"/>
</dbReference>
<accession>A0A6C0B7D5</accession>
<keyword evidence="1" id="KW-0472">Membrane</keyword>
<dbReference type="EMBL" id="MN739080">
    <property type="protein sequence ID" value="QHS87383.1"/>
    <property type="molecule type" value="Genomic_DNA"/>
</dbReference>